<accession>A0A0F9QK68</accession>
<dbReference type="EMBL" id="LAZR01001895">
    <property type="protein sequence ID" value="KKN37412.1"/>
    <property type="molecule type" value="Genomic_DNA"/>
</dbReference>
<sequence length="55" mass="6549">METIKKLKRGLYLQLLLKENPDLTDTEIELIWILPRDDDIQEILGRNVVDNPRFL</sequence>
<organism evidence="1">
    <name type="scientific">marine sediment metagenome</name>
    <dbReference type="NCBI Taxonomy" id="412755"/>
    <lineage>
        <taxon>unclassified sequences</taxon>
        <taxon>metagenomes</taxon>
        <taxon>ecological metagenomes</taxon>
    </lineage>
</organism>
<evidence type="ECO:0000313" key="1">
    <source>
        <dbReference type="EMBL" id="KKN37412.1"/>
    </source>
</evidence>
<gene>
    <name evidence="1" type="ORF">LCGC14_0763600</name>
</gene>
<protein>
    <submittedName>
        <fullName evidence="1">Uncharacterized protein</fullName>
    </submittedName>
</protein>
<reference evidence="1" key="1">
    <citation type="journal article" date="2015" name="Nature">
        <title>Complex archaea that bridge the gap between prokaryotes and eukaryotes.</title>
        <authorList>
            <person name="Spang A."/>
            <person name="Saw J.H."/>
            <person name="Jorgensen S.L."/>
            <person name="Zaremba-Niedzwiedzka K."/>
            <person name="Martijn J."/>
            <person name="Lind A.E."/>
            <person name="van Eijk R."/>
            <person name="Schleper C."/>
            <person name="Guy L."/>
            <person name="Ettema T.J."/>
        </authorList>
    </citation>
    <scope>NUCLEOTIDE SEQUENCE</scope>
</reference>
<name>A0A0F9QK68_9ZZZZ</name>
<dbReference type="AlphaFoldDB" id="A0A0F9QK68"/>
<comment type="caution">
    <text evidence="1">The sequence shown here is derived from an EMBL/GenBank/DDBJ whole genome shotgun (WGS) entry which is preliminary data.</text>
</comment>
<proteinExistence type="predicted"/>